<proteinExistence type="predicted"/>
<dbReference type="KEGG" id="wne:PIG85_10150"/>
<dbReference type="PANTHER" id="PTHR35810">
    <property type="entry name" value="CYTOPLASMIC PROTEIN-RELATED"/>
    <property type="match status" value="1"/>
</dbReference>
<evidence type="ECO:0000313" key="1">
    <source>
        <dbReference type="EMBL" id="WCE45989.1"/>
    </source>
</evidence>
<name>A0AB38XP53_9ACTO</name>
<dbReference type="PANTHER" id="PTHR35810:SF1">
    <property type="entry name" value="CYTOPLASMIC PROTEIN"/>
    <property type="match status" value="1"/>
</dbReference>
<dbReference type="InterPro" id="IPR011204">
    <property type="entry name" value="Virulence_RhuM-like"/>
</dbReference>
<protein>
    <submittedName>
        <fullName evidence="1">Virulence RhuM family protein</fullName>
    </submittedName>
</protein>
<dbReference type="AlphaFoldDB" id="A0AB38XP53"/>
<accession>A0AB38XP53</accession>
<sequence length="344" mass="39372">MSRKLVKHSSAQFLVFTSGEANSVEVRYEEGTIWLTQALMAELFDVDVRTVSEHLSNIYESGELSEGATIRKFRIVRQEGSRQVTRSIQHYNLDAIISVGYRVNSIRATQFRQWATGILRDFTLRGYVIDRERMEAGKILGEDYFEKLLQEVREIRLSERRFYQKITDIYSTAVDYDPQAPTTRTFFATVQNKLHYAVHGHTAAELIVERADASKPHMGLTSWKNSPDGKVLAGDVTVGKNYLTKSELDDLGRVVEAYLNLAESRAERHIPTTMEEWAQFLDKVLTLDSRELLDNAGKISKKIADARALEEFSKFRVAQDLAYESDFDRFAVQAEQVSEEHDQV</sequence>
<reference evidence="1" key="1">
    <citation type="submission" date="2023-01" db="EMBL/GenBank/DDBJ databases">
        <title>Comparative Genomic Analysis of the Clinically-Derived Winkia Strain NY0527 Provides Evidence into the Taxonomic Reassignment of Winkia neuii and Characterizes Their Virulence Traits.</title>
        <authorList>
            <person name="Cai X."/>
            <person name="Peng Y."/>
            <person name="Li M."/>
            <person name="Qiu Y."/>
            <person name="Wang Y."/>
            <person name="Xu L."/>
            <person name="Hou Q."/>
        </authorList>
    </citation>
    <scope>NUCLEOTIDE SEQUENCE</scope>
    <source>
        <strain evidence="1">NY0527</strain>
    </source>
</reference>
<organism evidence="1 2">
    <name type="scientific">Winkia neuii subsp. anitrata</name>
    <dbReference type="NCBI Taxonomy" id="29318"/>
    <lineage>
        <taxon>Bacteria</taxon>
        <taxon>Bacillati</taxon>
        <taxon>Actinomycetota</taxon>
        <taxon>Actinomycetes</taxon>
        <taxon>Actinomycetales</taxon>
        <taxon>Actinomycetaceae</taxon>
        <taxon>Winkia</taxon>
    </lineage>
</organism>
<dbReference type="Pfam" id="PF13310">
    <property type="entry name" value="Virulence_RhuM"/>
    <property type="match status" value="1"/>
</dbReference>
<gene>
    <name evidence="1" type="ORF">PIG85_10150</name>
</gene>
<evidence type="ECO:0000313" key="2">
    <source>
        <dbReference type="Proteomes" id="UP001211044"/>
    </source>
</evidence>
<dbReference type="PIRSF" id="PIRSF015268">
    <property type="entry name" value="Virulence_RhuM"/>
    <property type="match status" value="1"/>
</dbReference>
<dbReference type="EMBL" id="CP116394">
    <property type="protein sequence ID" value="WCE45989.1"/>
    <property type="molecule type" value="Genomic_DNA"/>
</dbReference>
<dbReference type="RefSeq" id="WP_004807974.1">
    <property type="nucleotide sequence ID" value="NZ_CP116394.1"/>
</dbReference>
<dbReference type="Proteomes" id="UP001211044">
    <property type="component" value="Chromosome"/>
</dbReference>